<dbReference type="CDD" id="cd00093">
    <property type="entry name" value="HTH_XRE"/>
    <property type="match status" value="1"/>
</dbReference>
<keyword evidence="3" id="KW-1185">Reference proteome</keyword>
<comment type="caution">
    <text evidence="2">The sequence shown here is derived from an EMBL/GenBank/DDBJ whole genome shotgun (WGS) entry which is preliminary data.</text>
</comment>
<accession>A0ABR7INY1</accession>
<dbReference type="Gene3D" id="1.10.260.40">
    <property type="entry name" value="lambda repressor-like DNA-binding domains"/>
    <property type="match status" value="1"/>
</dbReference>
<evidence type="ECO:0000259" key="1">
    <source>
        <dbReference type="PROSITE" id="PS50943"/>
    </source>
</evidence>
<dbReference type="SUPFAM" id="SSF47413">
    <property type="entry name" value="lambda repressor-like DNA-binding domains"/>
    <property type="match status" value="1"/>
</dbReference>
<proteinExistence type="predicted"/>
<protein>
    <submittedName>
        <fullName evidence="2">Helix-turn-helix transcriptional regulator</fullName>
    </submittedName>
</protein>
<name>A0ABR7INY1_9CLOT</name>
<dbReference type="RefSeq" id="WP_186996007.1">
    <property type="nucleotide sequence ID" value="NZ_JACOQK010000001.1"/>
</dbReference>
<evidence type="ECO:0000313" key="2">
    <source>
        <dbReference type="EMBL" id="MBC5786779.1"/>
    </source>
</evidence>
<sequence length="126" mass="14867">METFERIRLLRKKYLNMTQEEFSSNINISRANLGSIEVGRIRITDRVISDICIKYNVSEEWLRTGEGEPFIKLTRDEELMEWAGKVLSADSKSFQKRFVSMLSRLNESEWQVLEKMAIELTENKKD</sequence>
<dbReference type="InterPro" id="IPR010982">
    <property type="entry name" value="Lambda_DNA-bd_dom_sf"/>
</dbReference>
<dbReference type="Pfam" id="PF01381">
    <property type="entry name" value="HTH_3"/>
    <property type="match status" value="1"/>
</dbReference>
<organism evidence="2 3">
    <name type="scientific">Clostridium facile</name>
    <dbReference type="NCBI Taxonomy" id="2763035"/>
    <lineage>
        <taxon>Bacteria</taxon>
        <taxon>Bacillati</taxon>
        <taxon>Bacillota</taxon>
        <taxon>Clostridia</taxon>
        <taxon>Eubacteriales</taxon>
        <taxon>Clostridiaceae</taxon>
        <taxon>Clostridium</taxon>
    </lineage>
</organism>
<dbReference type="EMBL" id="JACOQK010000001">
    <property type="protein sequence ID" value="MBC5786779.1"/>
    <property type="molecule type" value="Genomic_DNA"/>
</dbReference>
<dbReference type="SMART" id="SM00530">
    <property type="entry name" value="HTH_XRE"/>
    <property type="match status" value="1"/>
</dbReference>
<feature type="domain" description="HTH cro/C1-type" evidence="1">
    <location>
        <begin position="7"/>
        <end position="62"/>
    </location>
</feature>
<dbReference type="Proteomes" id="UP000649151">
    <property type="component" value="Unassembled WGS sequence"/>
</dbReference>
<dbReference type="PROSITE" id="PS50943">
    <property type="entry name" value="HTH_CROC1"/>
    <property type="match status" value="1"/>
</dbReference>
<dbReference type="InterPro" id="IPR001387">
    <property type="entry name" value="Cro/C1-type_HTH"/>
</dbReference>
<evidence type="ECO:0000313" key="3">
    <source>
        <dbReference type="Proteomes" id="UP000649151"/>
    </source>
</evidence>
<reference evidence="2 3" key="1">
    <citation type="submission" date="2020-08" db="EMBL/GenBank/DDBJ databases">
        <title>Genome public.</title>
        <authorList>
            <person name="Liu C."/>
            <person name="Sun Q."/>
        </authorList>
    </citation>
    <scope>NUCLEOTIDE SEQUENCE [LARGE SCALE GENOMIC DNA]</scope>
    <source>
        <strain evidence="2 3">NSJ-27</strain>
    </source>
</reference>
<gene>
    <name evidence="2" type="ORF">H8Z77_01920</name>
</gene>